<name>A0A1F2WH05_9ACTN</name>
<keyword evidence="2" id="KW-1003">Cell membrane</keyword>
<evidence type="ECO:0000256" key="6">
    <source>
        <dbReference type="ARBA" id="ARBA00023315"/>
    </source>
</evidence>
<keyword evidence="7" id="KW-0812">Transmembrane</keyword>
<dbReference type="GO" id="GO:0005886">
    <property type="term" value="C:plasma membrane"/>
    <property type="evidence" value="ECO:0007669"/>
    <property type="project" value="UniProtKB-SubCell"/>
</dbReference>
<evidence type="ECO:0000256" key="1">
    <source>
        <dbReference type="ARBA" id="ARBA00004533"/>
    </source>
</evidence>
<feature type="transmembrane region" description="Helical" evidence="7">
    <location>
        <begin position="32"/>
        <end position="52"/>
    </location>
</feature>
<gene>
    <name evidence="8" type="ORF">A2Y75_03085</name>
</gene>
<dbReference type="STRING" id="1797197.A2Y75_03085"/>
<dbReference type="Pfam" id="PF03279">
    <property type="entry name" value="Lip_A_acyltrans"/>
    <property type="match status" value="1"/>
</dbReference>
<keyword evidence="7" id="KW-1133">Transmembrane helix</keyword>
<proteinExistence type="predicted"/>
<keyword evidence="6" id="KW-0012">Acyltransferase</keyword>
<comment type="subcellular location">
    <subcellularLocation>
        <location evidence="1">Cell inner membrane</location>
    </subcellularLocation>
</comment>
<organism evidence="8 9">
    <name type="scientific">Candidatus Solincola sediminis</name>
    <dbReference type="NCBI Taxonomy" id="1797199"/>
    <lineage>
        <taxon>Bacteria</taxon>
        <taxon>Bacillati</taxon>
        <taxon>Actinomycetota</taxon>
        <taxon>Candidatus Geothermincolia</taxon>
        <taxon>Candidatus Geothermincolales</taxon>
        <taxon>Candidatus Geothermincolaceae</taxon>
        <taxon>Candidatus Solincola</taxon>
    </lineage>
</organism>
<dbReference type="AlphaFoldDB" id="A0A1F2WH05"/>
<evidence type="ECO:0000256" key="7">
    <source>
        <dbReference type="SAM" id="Phobius"/>
    </source>
</evidence>
<comment type="caution">
    <text evidence="8">The sequence shown here is derived from an EMBL/GenBank/DDBJ whole genome shotgun (WGS) entry which is preliminary data.</text>
</comment>
<keyword evidence="5 7" id="KW-0472">Membrane</keyword>
<dbReference type="Proteomes" id="UP000177876">
    <property type="component" value="Unassembled WGS sequence"/>
</dbReference>
<accession>A0A1F2WH05</accession>
<evidence type="ECO:0000313" key="8">
    <source>
        <dbReference type="EMBL" id="OFW56120.1"/>
    </source>
</evidence>
<dbReference type="PANTHER" id="PTHR30606:SF10">
    <property type="entry name" value="PHOSPHATIDYLINOSITOL MANNOSIDE ACYLTRANSFERASE"/>
    <property type="match status" value="1"/>
</dbReference>
<evidence type="ECO:0000256" key="4">
    <source>
        <dbReference type="ARBA" id="ARBA00022679"/>
    </source>
</evidence>
<sequence>MKVSPQQIDKLMRVIDASLLKSFNFSRFMARFLPPAVLVSMADGIGYALYYLRRGRRCYLLEVMSGALPDIKDEKQLKRLARKASGAAIRAMLDLVLLERHSDRIMERLILDQHWIDRYDEYRAAGGGLIIFTPHLGGIAINPCLAALLNRAYTPVIMDPQATPIPRYLTSLMEVGNKVGSDPDNPAFWAGQNSIGKVREHLARGGCVALTFDVGGSTVLDFFGRPAAMASGVAHFACDSNAPIASGFFKRGKGPLDYELIGCQDMSYALTGDRDKDVKAILAQVIEFGEQMIRMAPEQWVCWLNLRNWRKRAQQILEEKGQSS</sequence>
<evidence type="ECO:0000256" key="2">
    <source>
        <dbReference type="ARBA" id="ARBA00022475"/>
    </source>
</evidence>
<evidence type="ECO:0000256" key="5">
    <source>
        <dbReference type="ARBA" id="ARBA00023136"/>
    </source>
</evidence>
<reference evidence="8 9" key="1">
    <citation type="journal article" date="2016" name="Nat. Commun.">
        <title>Thousands of microbial genomes shed light on interconnected biogeochemical processes in an aquifer system.</title>
        <authorList>
            <person name="Anantharaman K."/>
            <person name="Brown C.T."/>
            <person name="Hug L.A."/>
            <person name="Sharon I."/>
            <person name="Castelle C.J."/>
            <person name="Probst A.J."/>
            <person name="Thomas B.C."/>
            <person name="Singh A."/>
            <person name="Wilkins M.J."/>
            <person name="Karaoz U."/>
            <person name="Brodie E.L."/>
            <person name="Williams K.H."/>
            <person name="Hubbard S.S."/>
            <person name="Banfield J.F."/>
        </authorList>
    </citation>
    <scope>NUCLEOTIDE SEQUENCE [LARGE SCALE GENOMIC DNA]</scope>
</reference>
<dbReference type="PANTHER" id="PTHR30606">
    <property type="entry name" value="LIPID A BIOSYNTHESIS LAUROYL ACYLTRANSFERASE"/>
    <property type="match status" value="1"/>
</dbReference>
<evidence type="ECO:0008006" key="10">
    <source>
        <dbReference type="Google" id="ProtNLM"/>
    </source>
</evidence>
<evidence type="ECO:0000313" key="9">
    <source>
        <dbReference type="Proteomes" id="UP000177876"/>
    </source>
</evidence>
<keyword evidence="4" id="KW-0808">Transferase</keyword>
<dbReference type="EMBL" id="MELK01000048">
    <property type="protein sequence ID" value="OFW56120.1"/>
    <property type="molecule type" value="Genomic_DNA"/>
</dbReference>
<protein>
    <recommendedName>
        <fullName evidence="10">Lipid A biosynthesis acyltransferase</fullName>
    </recommendedName>
</protein>
<evidence type="ECO:0000256" key="3">
    <source>
        <dbReference type="ARBA" id="ARBA00022519"/>
    </source>
</evidence>
<dbReference type="GO" id="GO:0009247">
    <property type="term" value="P:glycolipid biosynthetic process"/>
    <property type="evidence" value="ECO:0007669"/>
    <property type="project" value="UniProtKB-ARBA"/>
</dbReference>
<keyword evidence="3" id="KW-0997">Cell inner membrane</keyword>
<dbReference type="InterPro" id="IPR004960">
    <property type="entry name" value="LipA_acyltrans"/>
</dbReference>
<dbReference type="GO" id="GO:0016746">
    <property type="term" value="F:acyltransferase activity"/>
    <property type="evidence" value="ECO:0007669"/>
    <property type="project" value="UniProtKB-KW"/>
</dbReference>